<dbReference type="GO" id="GO:0000049">
    <property type="term" value="F:tRNA binding"/>
    <property type="evidence" value="ECO:0007669"/>
    <property type="project" value="TreeGrafter"/>
</dbReference>
<keyword evidence="4" id="KW-0648">Protein biosynthesis</keyword>
<organism evidence="7">
    <name type="scientific">Odontella aurita</name>
    <dbReference type="NCBI Taxonomy" id="265563"/>
    <lineage>
        <taxon>Eukaryota</taxon>
        <taxon>Sar</taxon>
        <taxon>Stramenopiles</taxon>
        <taxon>Ochrophyta</taxon>
        <taxon>Bacillariophyta</taxon>
        <taxon>Mediophyceae</taxon>
        <taxon>Biddulphiophycidae</taxon>
        <taxon>Eupodiscales</taxon>
        <taxon>Odontellaceae</taxon>
        <taxon>Odontella</taxon>
    </lineage>
</organism>
<dbReference type="AlphaFoldDB" id="A0A7S4MBV5"/>
<keyword evidence="3" id="KW-0677">Repeat</keyword>
<evidence type="ECO:0000256" key="3">
    <source>
        <dbReference type="ARBA" id="ARBA00022737"/>
    </source>
</evidence>
<evidence type="ECO:0000256" key="2">
    <source>
        <dbReference type="ARBA" id="ARBA00022574"/>
    </source>
</evidence>
<evidence type="ECO:0000256" key="5">
    <source>
        <dbReference type="SAM" id="MobiDB-lite"/>
    </source>
</evidence>
<gene>
    <name evidence="7" type="ORF">OAUR00152_LOCUS5625</name>
</gene>
<dbReference type="PANTHER" id="PTHR13227">
    <property type="entry name" value="EUKARYOTIC TRANSLATION INITIATION FACTOR 2A"/>
    <property type="match status" value="1"/>
</dbReference>
<evidence type="ECO:0000313" key="7">
    <source>
        <dbReference type="EMBL" id="CAE2213806.1"/>
    </source>
</evidence>
<evidence type="ECO:0000256" key="1">
    <source>
        <dbReference type="ARBA" id="ARBA00022540"/>
    </source>
</evidence>
<proteinExistence type="predicted"/>
<feature type="compositionally biased region" description="Basic and acidic residues" evidence="5">
    <location>
        <begin position="592"/>
        <end position="641"/>
    </location>
</feature>
<protein>
    <recommendedName>
        <fullName evidence="6">Translation initiation factor beta propellor-like domain-containing protein</fullName>
    </recommendedName>
</protein>
<dbReference type="SUPFAM" id="SSF82171">
    <property type="entry name" value="DPP6 N-terminal domain-like"/>
    <property type="match status" value="1"/>
</dbReference>
<feature type="region of interest" description="Disordered" evidence="5">
    <location>
        <begin position="573"/>
        <end position="688"/>
    </location>
</feature>
<dbReference type="Pfam" id="PF08662">
    <property type="entry name" value="eIF2A"/>
    <property type="match status" value="1"/>
</dbReference>
<evidence type="ECO:0000259" key="6">
    <source>
        <dbReference type="Pfam" id="PF08662"/>
    </source>
</evidence>
<keyword evidence="2" id="KW-0853">WD repeat</keyword>
<dbReference type="GO" id="GO:0043022">
    <property type="term" value="F:ribosome binding"/>
    <property type="evidence" value="ECO:0007669"/>
    <property type="project" value="TreeGrafter"/>
</dbReference>
<evidence type="ECO:0000256" key="4">
    <source>
        <dbReference type="ARBA" id="ARBA00022917"/>
    </source>
</evidence>
<name>A0A7S4MBV5_9STRA</name>
<dbReference type="InterPro" id="IPR011387">
    <property type="entry name" value="TIF2A"/>
</dbReference>
<dbReference type="EMBL" id="HBKQ01008302">
    <property type="protein sequence ID" value="CAE2213806.1"/>
    <property type="molecule type" value="Transcribed_RNA"/>
</dbReference>
<keyword evidence="1" id="KW-0396">Initiation factor</keyword>
<feature type="domain" description="Translation initiation factor beta propellor-like" evidence="6">
    <location>
        <begin position="247"/>
        <end position="453"/>
    </location>
</feature>
<feature type="compositionally biased region" description="Basic residues" evidence="5">
    <location>
        <begin position="642"/>
        <end position="651"/>
    </location>
</feature>
<dbReference type="GO" id="GO:0022627">
    <property type="term" value="C:cytosolic small ribosomal subunit"/>
    <property type="evidence" value="ECO:0007669"/>
    <property type="project" value="TreeGrafter"/>
</dbReference>
<dbReference type="GO" id="GO:0003743">
    <property type="term" value="F:translation initiation factor activity"/>
    <property type="evidence" value="ECO:0007669"/>
    <property type="project" value="UniProtKB-KW"/>
</dbReference>
<feature type="region of interest" description="Disordered" evidence="5">
    <location>
        <begin position="530"/>
        <end position="549"/>
    </location>
</feature>
<sequence length="688" mass="72655">MPPADAAAVDASSLPPVRLLFRTKAGVELHTLGTESTPPSKSTLVGGSTLFHTFSPDGSAVYVNKSGVGVIKRDLSSDGSVSSCADGDGPFLADSAPVQFCASSPLGNYLVTWERPAKVDAGEEPPPNLKVWSASTGRYLHGYKQKGIKRDTFPLLRWSHDEKYAFWMATNEIHVYPGSCFDDGGDNVRYEGKVRCPGVTSFSVPEEANEQYTNGKYFISAFVPEVKGKPARIALHQYPGGDSLASKSFYRAEECRVKWSPRGDAALAVTAATVDTSGQSYYGSADLYLLLGTDGKGGKGPAGGAISVPLPNSANTCVDAQWQPNPTKPPSFAVISGKMPAQSSLHHGVTGDPLQLFGQSHRNSISWSPHGRFLNLGGFGNLAGGMDFWDVNKKKTMPQIDPVTGADTGGRGNTANCAVGYGWGPDGRTFAVSTTSPRMNVDNGVRVYKYNGVDLTADGGLVGWDNDAYKPDKLLEACFVPRPAEGYPDRPQTPPPRKTAAAAAADGGAAKPAAAAAPAPAAYVPPAGRYVPPSARKGGGGGGTSLADRMRKERQGGGTTGVAQAVKSAGGVVGMSAGGKKLPVGMASSGETKTKSQIKREKAKAAKERAEKAAREEEEKKAAQEAAEEKAKQEANKTDPKKRAKKIQKALKRIEELKTKDPNELDEDQRKKLGTEGELREELAQLGI</sequence>
<dbReference type="InterPro" id="IPR013979">
    <property type="entry name" value="TIF_beta_prop-like"/>
</dbReference>
<accession>A0A7S4MBV5</accession>
<feature type="compositionally biased region" description="Basic and acidic residues" evidence="5">
    <location>
        <begin position="652"/>
        <end position="688"/>
    </location>
</feature>
<reference evidence="7" key="1">
    <citation type="submission" date="2021-01" db="EMBL/GenBank/DDBJ databases">
        <authorList>
            <person name="Corre E."/>
            <person name="Pelletier E."/>
            <person name="Niang G."/>
            <person name="Scheremetjew M."/>
            <person name="Finn R."/>
            <person name="Kale V."/>
            <person name="Holt S."/>
            <person name="Cochrane G."/>
            <person name="Meng A."/>
            <person name="Brown T."/>
            <person name="Cohen L."/>
        </authorList>
    </citation>
    <scope>NUCLEOTIDE SEQUENCE</scope>
    <source>
        <strain evidence="7">Isolate 1302-5</strain>
    </source>
</reference>
<dbReference type="GO" id="GO:0003729">
    <property type="term" value="F:mRNA binding"/>
    <property type="evidence" value="ECO:0007669"/>
    <property type="project" value="TreeGrafter"/>
</dbReference>
<feature type="region of interest" description="Disordered" evidence="5">
    <location>
        <begin position="482"/>
        <end position="506"/>
    </location>
</feature>
<dbReference type="PANTHER" id="PTHR13227:SF0">
    <property type="entry name" value="EUKARYOTIC TRANSLATION INITIATION FACTOR 2A"/>
    <property type="match status" value="1"/>
</dbReference>